<dbReference type="FunFam" id="3.40.1370.10:FF:000003">
    <property type="entry name" value="50S ribosomal protein L4"/>
    <property type="match status" value="1"/>
</dbReference>
<feature type="region of interest" description="Disordered" evidence="9">
    <location>
        <begin position="56"/>
        <end position="76"/>
    </location>
</feature>
<evidence type="ECO:0000256" key="8">
    <source>
        <dbReference type="HAMAP-Rule" id="MF_01328"/>
    </source>
</evidence>
<comment type="subunit">
    <text evidence="2 8">Part of the 50S ribosomal subunit.</text>
</comment>
<accession>A0A1E5L8E5</accession>
<dbReference type="HAMAP" id="MF_01328_B">
    <property type="entry name" value="Ribosomal_uL4_B"/>
    <property type="match status" value="1"/>
</dbReference>
<feature type="compositionally biased region" description="Basic residues" evidence="9">
    <location>
        <begin position="60"/>
        <end position="71"/>
    </location>
</feature>
<evidence type="ECO:0000256" key="9">
    <source>
        <dbReference type="SAM" id="MobiDB-lite"/>
    </source>
</evidence>
<dbReference type="GO" id="GO:1990904">
    <property type="term" value="C:ribonucleoprotein complex"/>
    <property type="evidence" value="ECO:0007669"/>
    <property type="project" value="UniProtKB-KW"/>
</dbReference>
<dbReference type="InterPro" id="IPR013005">
    <property type="entry name" value="Ribosomal_uL4-like"/>
</dbReference>
<gene>
    <name evidence="8" type="primary">rplD</name>
    <name evidence="10" type="ORF">BHU72_13980</name>
</gene>
<dbReference type="Pfam" id="PF00573">
    <property type="entry name" value="Ribosomal_L4"/>
    <property type="match status" value="1"/>
</dbReference>
<dbReference type="Gene3D" id="3.40.1370.10">
    <property type="match status" value="1"/>
</dbReference>
<comment type="function">
    <text evidence="6 8">Forms part of the polypeptide exit tunnel.</text>
</comment>
<name>A0A1E5L8E5_9FIRM</name>
<dbReference type="GO" id="GO:0003735">
    <property type="term" value="F:structural constituent of ribosome"/>
    <property type="evidence" value="ECO:0007669"/>
    <property type="project" value="InterPro"/>
</dbReference>
<evidence type="ECO:0000256" key="4">
    <source>
        <dbReference type="ARBA" id="ARBA00023274"/>
    </source>
</evidence>
<evidence type="ECO:0000256" key="5">
    <source>
        <dbReference type="ARBA" id="ARBA00035244"/>
    </source>
</evidence>
<dbReference type="SUPFAM" id="SSF52166">
    <property type="entry name" value="Ribosomal protein L4"/>
    <property type="match status" value="1"/>
</dbReference>
<evidence type="ECO:0000256" key="6">
    <source>
        <dbReference type="ARBA" id="ARBA00053102"/>
    </source>
</evidence>
<dbReference type="GO" id="GO:0019843">
    <property type="term" value="F:rRNA binding"/>
    <property type="evidence" value="ECO:0007669"/>
    <property type="project" value="UniProtKB-UniRule"/>
</dbReference>
<evidence type="ECO:0000256" key="7">
    <source>
        <dbReference type="ARBA" id="ARBA00055590"/>
    </source>
</evidence>
<evidence type="ECO:0000256" key="1">
    <source>
        <dbReference type="ARBA" id="ARBA00010528"/>
    </source>
</evidence>
<dbReference type="OrthoDB" id="9803201at2"/>
<proteinExistence type="inferred from homology"/>
<comment type="function">
    <text evidence="7 8">One of the primary rRNA binding proteins, this protein initially binds near the 5'-end of the 23S rRNA. It is important during the early stages of 50S assembly. It makes multiple contacts with different domains of the 23S rRNA in the assembled 50S subunit and ribosome.</text>
</comment>
<evidence type="ECO:0000256" key="2">
    <source>
        <dbReference type="ARBA" id="ARBA00011838"/>
    </source>
</evidence>
<evidence type="ECO:0000256" key="3">
    <source>
        <dbReference type="ARBA" id="ARBA00022980"/>
    </source>
</evidence>
<evidence type="ECO:0000313" key="11">
    <source>
        <dbReference type="Proteomes" id="UP000095255"/>
    </source>
</evidence>
<comment type="similarity">
    <text evidence="1 8">Belongs to the universal ribosomal protein uL4 family.</text>
</comment>
<comment type="caution">
    <text evidence="10">The sequence shown here is derived from an EMBL/GenBank/DDBJ whole genome shotgun (WGS) entry which is preliminary data.</text>
</comment>
<sequence>MPKVALYNVNGDQVGEIELSESVFGIEPNKSVIFDAVVMQQATLRRGTHAVKNRSAVRGGGRKPWKQKGTGRARQGTIRAPQWKGGGVVFGPTPRSYAYKLPKKVRRLALKSALSLKVLNDEIMVLDQLHFDAPKTKEMIKVLSNLKVTDKTLVVGVDEDINLYLSARNIPGVKFVQATGINVLDLVGHDKLIITKDAVSKVEEVFA</sequence>
<dbReference type="InterPro" id="IPR002136">
    <property type="entry name" value="Ribosomal_uL4"/>
</dbReference>
<keyword evidence="11" id="KW-1185">Reference proteome</keyword>
<dbReference type="AlphaFoldDB" id="A0A1E5L8E5"/>
<dbReference type="GO" id="GO:0005840">
    <property type="term" value="C:ribosome"/>
    <property type="evidence" value="ECO:0007669"/>
    <property type="project" value="UniProtKB-KW"/>
</dbReference>
<dbReference type="STRING" id="1390249.BHU72_13980"/>
<keyword evidence="8" id="KW-0694">RNA-binding</keyword>
<reference evidence="10 11" key="1">
    <citation type="submission" date="2016-09" db="EMBL/GenBank/DDBJ databases">
        <title>Desulfuribacillus arsenicus sp. nov., an obligately anaerobic, dissimilatory arsenic- and antimonate-reducing bacterium isolated from anoxic sediments.</title>
        <authorList>
            <person name="Abin C.A."/>
            <person name="Hollibaugh J.T."/>
        </authorList>
    </citation>
    <scope>NUCLEOTIDE SEQUENCE [LARGE SCALE GENOMIC DNA]</scope>
    <source>
        <strain evidence="10 11">MLFW-2</strain>
    </source>
</reference>
<evidence type="ECO:0000313" key="10">
    <source>
        <dbReference type="EMBL" id="OEH86328.1"/>
    </source>
</evidence>
<dbReference type="RefSeq" id="WP_069701306.1">
    <property type="nucleotide sequence ID" value="NZ_MJAT01000005.1"/>
</dbReference>
<dbReference type="GO" id="GO:0006412">
    <property type="term" value="P:translation"/>
    <property type="evidence" value="ECO:0007669"/>
    <property type="project" value="UniProtKB-UniRule"/>
</dbReference>
<keyword evidence="4 8" id="KW-0687">Ribonucleoprotein</keyword>
<dbReference type="InterPro" id="IPR023574">
    <property type="entry name" value="Ribosomal_uL4_dom_sf"/>
</dbReference>
<keyword evidence="3 8" id="KW-0689">Ribosomal protein</keyword>
<dbReference type="Proteomes" id="UP000095255">
    <property type="component" value="Unassembled WGS sequence"/>
</dbReference>
<dbReference type="EMBL" id="MJAT01000005">
    <property type="protein sequence ID" value="OEH86328.1"/>
    <property type="molecule type" value="Genomic_DNA"/>
</dbReference>
<keyword evidence="8" id="KW-0699">rRNA-binding</keyword>
<dbReference type="PANTHER" id="PTHR10746">
    <property type="entry name" value="50S RIBOSOMAL PROTEIN L4"/>
    <property type="match status" value="1"/>
</dbReference>
<dbReference type="NCBIfam" id="TIGR03953">
    <property type="entry name" value="rplD_bact"/>
    <property type="match status" value="1"/>
</dbReference>
<dbReference type="PANTHER" id="PTHR10746:SF6">
    <property type="entry name" value="LARGE RIBOSOMAL SUBUNIT PROTEIN UL4M"/>
    <property type="match status" value="1"/>
</dbReference>
<protein>
    <recommendedName>
        <fullName evidence="5 8">Large ribosomal subunit protein uL4</fullName>
    </recommendedName>
</protein>
<organism evidence="10 11">
    <name type="scientific">Desulfuribacillus stibiiarsenatis</name>
    <dbReference type="NCBI Taxonomy" id="1390249"/>
    <lineage>
        <taxon>Bacteria</taxon>
        <taxon>Bacillati</taxon>
        <taxon>Bacillota</taxon>
        <taxon>Desulfuribacillia</taxon>
        <taxon>Desulfuribacillales</taxon>
        <taxon>Desulfuribacillaceae</taxon>
        <taxon>Desulfuribacillus</taxon>
    </lineage>
</organism>